<dbReference type="EMBL" id="MCFJ01000011">
    <property type="protein sequence ID" value="ORY60658.1"/>
    <property type="molecule type" value="Genomic_DNA"/>
</dbReference>
<evidence type="ECO:0000313" key="2">
    <source>
        <dbReference type="Proteomes" id="UP000193689"/>
    </source>
</evidence>
<gene>
    <name evidence="1" type="ORF">BCR38DRAFT_411796</name>
</gene>
<dbReference type="InParanoid" id="A0A1Y2DMY7"/>
<name>A0A1Y2DMY7_9PEZI</name>
<organism evidence="1 2">
    <name type="scientific">Pseudomassariella vexata</name>
    <dbReference type="NCBI Taxonomy" id="1141098"/>
    <lineage>
        <taxon>Eukaryota</taxon>
        <taxon>Fungi</taxon>
        <taxon>Dikarya</taxon>
        <taxon>Ascomycota</taxon>
        <taxon>Pezizomycotina</taxon>
        <taxon>Sordariomycetes</taxon>
        <taxon>Xylariomycetidae</taxon>
        <taxon>Amphisphaeriales</taxon>
        <taxon>Pseudomassariaceae</taxon>
        <taxon>Pseudomassariella</taxon>
    </lineage>
</organism>
<accession>A0A1Y2DMY7</accession>
<comment type="caution">
    <text evidence="1">The sequence shown here is derived from an EMBL/GenBank/DDBJ whole genome shotgun (WGS) entry which is preliminary data.</text>
</comment>
<evidence type="ECO:0000313" key="1">
    <source>
        <dbReference type="EMBL" id="ORY60658.1"/>
    </source>
</evidence>
<dbReference type="Proteomes" id="UP000193689">
    <property type="component" value="Unassembled WGS sequence"/>
</dbReference>
<proteinExistence type="predicted"/>
<sequence length="125" mass="13887">MIETVEKPTEAWVSAAVSHAKDYPERWAVDASNANTVPWFGWRTADKVANALNVNNTDDIQTYVGRLTAQKGLKFPQSEKGLNPAVLNNTPRVSFVLPLVGQSRVATFITFAYNFANSIWLGVFR</sequence>
<dbReference type="AlphaFoldDB" id="A0A1Y2DMY7"/>
<dbReference type="GeneID" id="63774824"/>
<protein>
    <submittedName>
        <fullName evidence="1">Uncharacterized protein</fullName>
    </submittedName>
</protein>
<dbReference type="RefSeq" id="XP_040712885.1">
    <property type="nucleotide sequence ID" value="XM_040858612.1"/>
</dbReference>
<keyword evidence="2" id="KW-1185">Reference proteome</keyword>
<reference evidence="1 2" key="1">
    <citation type="submission" date="2016-07" db="EMBL/GenBank/DDBJ databases">
        <title>Pervasive Adenine N6-methylation of Active Genes in Fungi.</title>
        <authorList>
            <consortium name="DOE Joint Genome Institute"/>
            <person name="Mondo S.J."/>
            <person name="Dannebaum R.O."/>
            <person name="Kuo R.C."/>
            <person name="Labutti K."/>
            <person name="Haridas S."/>
            <person name="Kuo A."/>
            <person name="Salamov A."/>
            <person name="Ahrendt S.R."/>
            <person name="Lipzen A."/>
            <person name="Sullivan W."/>
            <person name="Andreopoulos W.B."/>
            <person name="Clum A."/>
            <person name="Lindquist E."/>
            <person name="Daum C."/>
            <person name="Ramamoorthy G.K."/>
            <person name="Gryganskyi A."/>
            <person name="Culley D."/>
            <person name="Magnuson J.K."/>
            <person name="James T.Y."/>
            <person name="O'Malley M.A."/>
            <person name="Stajich J.E."/>
            <person name="Spatafora J.W."/>
            <person name="Visel A."/>
            <person name="Grigoriev I.V."/>
        </authorList>
    </citation>
    <scope>NUCLEOTIDE SEQUENCE [LARGE SCALE GENOMIC DNA]</scope>
    <source>
        <strain evidence="1 2">CBS 129021</strain>
    </source>
</reference>